<dbReference type="GO" id="GO:0005743">
    <property type="term" value="C:mitochondrial inner membrane"/>
    <property type="evidence" value="ECO:0007669"/>
    <property type="project" value="UniProtKB-SubCell"/>
</dbReference>
<evidence type="ECO:0000256" key="3">
    <source>
        <dbReference type="ARBA" id="ARBA00022660"/>
    </source>
</evidence>
<dbReference type="OrthoDB" id="10252718at2759"/>
<keyword evidence="9" id="KW-1185">Reference proteome</keyword>
<accession>W6MJI1</accession>
<sequence length="63" mass="7446">MLREQWVRVAALKTVRKALENCYKISGPNHYEDCRQIADMYLDMLKDHRVGGYLGYQRNDPSK</sequence>
<dbReference type="Proteomes" id="UP000019384">
    <property type="component" value="Unassembled WGS sequence"/>
</dbReference>
<reference evidence="8" key="1">
    <citation type="submission" date="2013-12" db="EMBL/GenBank/DDBJ databases">
        <authorList>
            <person name="Genoscope - CEA"/>
        </authorList>
    </citation>
    <scope>NUCLEOTIDE SEQUENCE</scope>
    <source>
        <strain evidence="8">CBS 1993</strain>
    </source>
</reference>
<dbReference type="RefSeq" id="XP_022458435.1">
    <property type="nucleotide sequence ID" value="XM_022602651.1"/>
</dbReference>
<proteinExistence type="predicted"/>
<dbReference type="STRING" id="1382522.W6MJI1"/>
<keyword evidence="5" id="KW-0249">Electron transport</keyword>
<dbReference type="InterPro" id="IPR039993">
    <property type="entry name" value="NDUFB10"/>
</dbReference>
<dbReference type="GeneID" id="34519823"/>
<evidence type="ECO:0000256" key="5">
    <source>
        <dbReference type="ARBA" id="ARBA00022982"/>
    </source>
</evidence>
<keyword evidence="7" id="KW-0472">Membrane</keyword>
<reference evidence="8" key="2">
    <citation type="submission" date="2014-02" db="EMBL/GenBank/DDBJ databases">
        <title>Complete DNA sequence of /Kuraishia capsulata/ illustrates novel genomic features among budding yeasts (/Saccharomycotina/).</title>
        <authorList>
            <person name="Morales L."/>
            <person name="Noel B."/>
            <person name="Porcel B."/>
            <person name="Marcet-Houben M."/>
            <person name="Hullo M-F."/>
            <person name="Sacerdot C."/>
            <person name="Tekaia F."/>
            <person name="Leh-Louis V."/>
            <person name="Despons L."/>
            <person name="Khanna V."/>
            <person name="Aury J-M."/>
            <person name="Barbe V."/>
            <person name="Couloux A."/>
            <person name="Labadie K."/>
            <person name="Pelletier E."/>
            <person name="Souciet J-L."/>
            <person name="Boekhout T."/>
            <person name="Gabaldon T."/>
            <person name="Wincker P."/>
            <person name="Dujon B."/>
        </authorList>
    </citation>
    <scope>NUCLEOTIDE SEQUENCE</scope>
    <source>
        <strain evidence="8">CBS 1993</strain>
    </source>
</reference>
<organism evidence="8 9">
    <name type="scientific">Kuraishia capsulata CBS 1993</name>
    <dbReference type="NCBI Taxonomy" id="1382522"/>
    <lineage>
        <taxon>Eukaryota</taxon>
        <taxon>Fungi</taxon>
        <taxon>Dikarya</taxon>
        <taxon>Ascomycota</taxon>
        <taxon>Saccharomycotina</taxon>
        <taxon>Pichiomycetes</taxon>
        <taxon>Pichiales</taxon>
        <taxon>Pichiaceae</taxon>
        <taxon>Kuraishia</taxon>
    </lineage>
</organism>
<dbReference type="PANTHER" id="PTHR13094:SF1">
    <property type="entry name" value="NADH DEHYDROGENASE [UBIQUINONE] 1 BETA SUBCOMPLEX SUBUNIT 10"/>
    <property type="match status" value="1"/>
</dbReference>
<evidence type="ECO:0008006" key="10">
    <source>
        <dbReference type="Google" id="ProtNLM"/>
    </source>
</evidence>
<name>W6MJI1_9ASCO</name>
<evidence type="ECO:0000256" key="1">
    <source>
        <dbReference type="ARBA" id="ARBA00004443"/>
    </source>
</evidence>
<dbReference type="EMBL" id="HG793127">
    <property type="protein sequence ID" value="CDK26431.1"/>
    <property type="molecule type" value="Genomic_DNA"/>
</dbReference>
<evidence type="ECO:0000313" key="8">
    <source>
        <dbReference type="EMBL" id="CDK26431.1"/>
    </source>
</evidence>
<protein>
    <recommendedName>
        <fullName evidence="10">NADH-ubiquinone oxidoreductase 12 kDa subunit</fullName>
    </recommendedName>
</protein>
<evidence type="ECO:0000256" key="2">
    <source>
        <dbReference type="ARBA" id="ARBA00022448"/>
    </source>
</evidence>
<keyword evidence="3" id="KW-0679">Respiratory chain</keyword>
<dbReference type="AlphaFoldDB" id="W6MJI1"/>
<comment type="subcellular location">
    <subcellularLocation>
        <location evidence="1">Mitochondrion inner membrane</location>
        <topology evidence="1">Peripheral membrane protein</topology>
        <orientation evidence="1">Matrix side</orientation>
    </subcellularLocation>
</comment>
<evidence type="ECO:0000256" key="7">
    <source>
        <dbReference type="ARBA" id="ARBA00023136"/>
    </source>
</evidence>
<dbReference type="PANTHER" id="PTHR13094">
    <property type="entry name" value="NADH-UBIQUINONE OXIDOREDUCTASE PDSW SUBUNIT"/>
    <property type="match status" value="1"/>
</dbReference>
<gene>
    <name evidence="8" type="ORF">KUCA_T00002403001</name>
</gene>
<dbReference type="HOGENOM" id="CLU_142967_1_0_1"/>
<evidence type="ECO:0000256" key="4">
    <source>
        <dbReference type="ARBA" id="ARBA00022792"/>
    </source>
</evidence>
<evidence type="ECO:0000256" key="6">
    <source>
        <dbReference type="ARBA" id="ARBA00023128"/>
    </source>
</evidence>
<evidence type="ECO:0000313" key="9">
    <source>
        <dbReference type="Proteomes" id="UP000019384"/>
    </source>
</evidence>
<keyword evidence="4" id="KW-0999">Mitochondrion inner membrane</keyword>
<keyword evidence="2" id="KW-0813">Transport</keyword>
<keyword evidence="6" id="KW-0496">Mitochondrion</keyword>